<name>A0ABV2ZAR5_9ACTN</name>
<dbReference type="RefSeq" id="WP_334579797.1">
    <property type="nucleotide sequence ID" value="NZ_JBEZVE010000002.1"/>
</dbReference>
<dbReference type="EMBL" id="JBEZVE010000002">
    <property type="protein sequence ID" value="MEU3779638.1"/>
    <property type="molecule type" value="Genomic_DNA"/>
</dbReference>
<keyword evidence="2" id="KW-1185">Reference proteome</keyword>
<organism evidence="1 2">
    <name type="scientific">Streptomyces sp. 900129855</name>
    <dbReference type="NCBI Taxonomy" id="3155129"/>
    <lineage>
        <taxon>Bacteria</taxon>
        <taxon>Bacillati</taxon>
        <taxon>Actinomycetota</taxon>
        <taxon>Actinomycetes</taxon>
        <taxon>Kitasatosporales</taxon>
        <taxon>Streptomycetaceae</taxon>
        <taxon>Streptomyces</taxon>
    </lineage>
</organism>
<comment type="caution">
    <text evidence="1">The sequence shown here is derived from an EMBL/GenBank/DDBJ whole genome shotgun (WGS) entry which is preliminary data.</text>
</comment>
<accession>A0ABV2ZAR5</accession>
<proteinExistence type="predicted"/>
<protein>
    <submittedName>
        <fullName evidence="1">Uncharacterized protein</fullName>
    </submittedName>
</protein>
<gene>
    <name evidence="1" type="ORF">AB0E89_03425</name>
</gene>
<dbReference type="Proteomes" id="UP001550739">
    <property type="component" value="Unassembled WGS sequence"/>
</dbReference>
<reference evidence="1 2" key="1">
    <citation type="submission" date="2024-06" db="EMBL/GenBank/DDBJ databases">
        <title>The Natural Products Discovery Center: Release of the First 8490 Sequenced Strains for Exploring Actinobacteria Biosynthetic Diversity.</title>
        <authorList>
            <person name="Kalkreuter E."/>
            <person name="Kautsar S.A."/>
            <person name="Yang D."/>
            <person name="Bader C.D."/>
            <person name="Teijaro C.N."/>
            <person name="Fluegel L."/>
            <person name="Davis C.M."/>
            <person name="Simpson J.R."/>
            <person name="Lauterbach L."/>
            <person name="Steele A.D."/>
            <person name="Gui C."/>
            <person name="Meng S."/>
            <person name="Li G."/>
            <person name="Viehrig K."/>
            <person name="Ye F."/>
            <person name="Su P."/>
            <person name="Kiefer A.F."/>
            <person name="Nichols A."/>
            <person name="Cepeda A.J."/>
            <person name="Yan W."/>
            <person name="Fan B."/>
            <person name="Jiang Y."/>
            <person name="Adhikari A."/>
            <person name="Zheng C.-J."/>
            <person name="Schuster L."/>
            <person name="Cowan T.M."/>
            <person name="Smanski M.J."/>
            <person name="Chevrette M.G."/>
            <person name="De Carvalho L.P.S."/>
            <person name="Shen B."/>
        </authorList>
    </citation>
    <scope>NUCLEOTIDE SEQUENCE [LARGE SCALE GENOMIC DNA]</scope>
    <source>
        <strain evidence="1 2">NPDC033843</strain>
    </source>
</reference>
<evidence type="ECO:0000313" key="2">
    <source>
        <dbReference type="Proteomes" id="UP001550739"/>
    </source>
</evidence>
<sequence>MWPVWLPLVARVVQPEGDEVLRDVHIGHIGQKIFRMAGRSIRSE</sequence>
<evidence type="ECO:0000313" key="1">
    <source>
        <dbReference type="EMBL" id="MEU3779638.1"/>
    </source>
</evidence>